<dbReference type="PANTHER" id="PTHR47510:SF3">
    <property type="entry name" value="ENDO_EXONUCLEASE_PHOSPHATASE DOMAIN-CONTAINING PROTEIN"/>
    <property type="match status" value="1"/>
</dbReference>
<feature type="non-terminal residue" evidence="2">
    <location>
        <position position="1"/>
    </location>
</feature>
<proteinExistence type="evidence at transcript level"/>
<accession>A0A1E1XNG3</accession>
<dbReference type="AlphaFoldDB" id="A0A1E1XNG3"/>
<dbReference type="InterPro" id="IPR000477">
    <property type="entry name" value="RT_dom"/>
</dbReference>
<dbReference type="PANTHER" id="PTHR47510">
    <property type="entry name" value="REVERSE TRANSCRIPTASE DOMAIN-CONTAINING PROTEIN"/>
    <property type="match status" value="1"/>
</dbReference>
<feature type="non-terminal residue" evidence="2">
    <location>
        <position position="257"/>
    </location>
</feature>
<organism evidence="2">
    <name type="scientific">Amblyomma sculptum</name>
    <name type="common">Tick</name>
    <dbReference type="NCBI Taxonomy" id="1581419"/>
    <lineage>
        <taxon>Eukaryota</taxon>
        <taxon>Metazoa</taxon>
        <taxon>Ecdysozoa</taxon>
        <taxon>Arthropoda</taxon>
        <taxon>Chelicerata</taxon>
        <taxon>Arachnida</taxon>
        <taxon>Acari</taxon>
        <taxon>Parasitiformes</taxon>
        <taxon>Ixodida</taxon>
        <taxon>Ixodoidea</taxon>
        <taxon>Ixodidae</taxon>
        <taxon>Amblyomminae</taxon>
        <taxon>Amblyomma</taxon>
    </lineage>
</organism>
<evidence type="ECO:0000259" key="1">
    <source>
        <dbReference type="Pfam" id="PF00078"/>
    </source>
</evidence>
<evidence type="ECO:0000313" key="2">
    <source>
        <dbReference type="EMBL" id="JAU00796.1"/>
    </source>
</evidence>
<feature type="domain" description="Reverse transcriptase" evidence="1">
    <location>
        <begin position="175"/>
        <end position="257"/>
    </location>
</feature>
<dbReference type="Pfam" id="PF00078">
    <property type="entry name" value="RVT_1"/>
    <property type="match status" value="1"/>
</dbReference>
<reference evidence="2" key="1">
    <citation type="submission" date="2016-09" db="EMBL/GenBank/DDBJ databases">
        <authorList>
            <person name="Capua I."/>
            <person name="De Benedictis P."/>
            <person name="Joannis T."/>
            <person name="Lombin L.H."/>
            <person name="Cattoli G."/>
        </authorList>
    </citation>
    <scope>NUCLEOTIDE SEQUENCE</scope>
</reference>
<dbReference type="EMBL" id="GFAA01002639">
    <property type="protein sequence ID" value="JAU00796.1"/>
    <property type="molecule type" value="mRNA"/>
</dbReference>
<reference evidence="2" key="2">
    <citation type="journal article" date="2017" name="Front. Cell. Infect. Microbiol.">
        <title>Analysis of the Salivary Gland Transcriptome of Unfed and Partially Fed Amblyomma sculptum Ticks and Descriptive Proteome of the Saliva.</title>
        <authorList>
            <person name="Esteves E."/>
            <person name="Maruyama S.R."/>
            <person name="Kawahara R."/>
            <person name="Fujita A."/>
            <person name="Martins L.A."/>
            <person name="Righi A.A."/>
            <person name="Costa F.B."/>
            <person name="Palmisano G."/>
            <person name="Labruna M.B."/>
            <person name="Sa-Nunes A."/>
            <person name="Ribeiro J.M.C."/>
            <person name="Fogaca A.C."/>
        </authorList>
    </citation>
    <scope>NUCLEOTIDE SEQUENCE</scope>
</reference>
<name>A0A1E1XNG3_AMBSC</name>
<sequence>EFKSYRNRVNKEIRCARTAYYEHLFFDIVSKKPQVAWKVINNVLGRQNKHVIPDRIVHNIRELIGKELADQFNKVFFDVAAEDSCLPAVQLADHSPVESFALHLITEHEIYTTFMNLKNSKALDTENLQITPVKHVLQHIVPVLAYIFNLIIEKGVFPTAMKRSRVSIIYKSGDKNDARNYRPISVIPVFSKGLGKIISVRLTKFLDTRNLLSDNQFGFRRGRSTECALLSLKEFVLQNIDQKLFTLGLFIDYSKAF</sequence>
<protein>
    <submittedName>
        <fullName evidence="2">Putative tick transposon</fullName>
    </submittedName>
</protein>